<feature type="transmembrane region" description="Helical" evidence="1">
    <location>
        <begin position="79"/>
        <end position="100"/>
    </location>
</feature>
<keyword evidence="3" id="KW-1185">Reference proteome</keyword>
<accession>A0A255EID4</accession>
<keyword evidence="1" id="KW-1133">Transmembrane helix</keyword>
<proteinExistence type="predicted"/>
<reference evidence="2 3" key="1">
    <citation type="submission" date="2017-07" db="EMBL/GenBank/DDBJ databases">
        <title>Draft whole genome sequences of clinical Proprionibacteriaceae strains.</title>
        <authorList>
            <person name="Bernier A.-M."/>
            <person name="Bernard K."/>
            <person name="Domingo M.-C."/>
        </authorList>
    </citation>
    <scope>NUCLEOTIDE SEQUENCE [LARGE SCALE GENOMIC DNA]</scope>
    <source>
        <strain evidence="2 3">NML 150081</strain>
    </source>
</reference>
<evidence type="ECO:0000256" key="1">
    <source>
        <dbReference type="SAM" id="Phobius"/>
    </source>
</evidence>
<dbReference type="Proteomes" id="UP000216300">
    <property type="component" value="Unassembled WGS sequence"/>
</dbReference>
<sequence>MTMPPASPDQPSRADLATSVAAFALVTVAAAWGLNLVQQTWAEPLTAAGIRLSWLAPTLGAVAALPLRGTRLRIGRRFSWVVVGRALVAIGSIALCWMVLVQLYRADARPMPVVNFGQLPWPLTILGVAFGTLFTELGLRSVLHPTLRTRLPLLAAAGITGLVTAAANPKIWTFAPVVLTLAIVHHLAYAALAAVWIDRLKGGQLVVATSAGFVMNLQLVLILNEEAGVLYAWACLAAVWLLSAAGAWWLNRSHLWSRQQAGTDRVASDVR</sequence>
<evidence type="ECO:0000313" key="2">
    <source>
        <dbReference type="EMBL" id="OYN91000.1"/>
    </source>
</evidence>
<comment type="caution">
    <text evidence="2">The sequence shown here is derived from an EMBL/GenBank/DDBJ whole genome shotgun (WGS) entry which is preliminary data.</text>
</comment>
<feature type="transmembrane region" description="Helical" evidence="1">
    <location>
        <begin position="174"/>
        <end position="197"/>
    </location>
</feature>
<dbReference type="EMBL" id="NMVJ01000006">
    <property type="protein sequence ID" value="OYN91000.1"/>
    <property type="molecule type" value="Genomic_DNA"/>
</dbReference>
<feature type="transmembrane region" description="Helical" evidence="1">
    <location>
        <begin position="151"/>
        <end position="168"/>
    </location>
</feature>
<dbReference type="AlphaFoldDB" id="A0A255EID4"/>
<evidence type="ECO:0008006" key="4">
    <source>
        <dbReference type="Google" id="ProtNLM"/>
    </source>
</evidence>
<feature type="transmembrane region" description="Helical" evidence="1">
    <location>
        <begin position="120"/>
        <end position="139"/>
    </location>
</feature>
<keyword evidence="1" id="KW-0812">Transmembrane</keyword>
<organism evidence="2 3">
    <name type="scientific">Parenemella sanctibonifatiensis</name>
    <dbReference type="NCBI Taxonomy" id="2016505"/>
    <lineage>
        <taxon>Bacteria</taxon>
        <taxon>Bacillati</taxon>
        <taxon>Actinomycetota</taxon>
        <taxon>Actinomycetes</taxon>
        <taxon>Propionibacteriales</taxon>
        <taxon>Propionibacteriaceae</taxon>
        <taxon>Parenemella</taxon>
    </lineage>
</organism>
<gene>
    <name evidence="2" type="ORF">CGZ91_05875</name>
</gene>
<keyword evidence="1" id="KW-0472">Membrane</keyword>
<feature type="transmembrane region" description="Helical" evidence="1">
    <location>
        <begin position="229"/>
        <end position="250"/>
    </location>
</feature>
<name>A0A255EID4_9ACTN</name>
<protein>
    <recommendedName>
        <fullName evidence="4">CPBP family intramembrane metalloprotease</fullName>
    </recommendedName>
</protein>
<evidence type="ECO:0000313" key="3">
    <source>
        <dbReference type="Proteomes" id="UP000216300"/>
    </source>
</evidence>
<feature type="transmembrane region" description="Helical" evidence="1">
    <location>
        <begin position="204"/>
        <end position="223"/>
    </location>
</feature>